<dbReference type="RefSeq" id="WP_150714238.1">
    <property type="nucleotide sequence ID" value="NZ_CABVGY010000001.1"/>
</dbReference>
<keyword evidence="1" id="KW-0812">Transmembrane</keyword>
<feature type="transmembrane region" description="Helical" evidence="1">
    <location>
        <begin position="137"/>
        <end position="156"/>
    </location>
</feature>
<dbReference type="Proteomes" id="UP000326729">
    <property type="component" value="Unassembled WGS sequence"/>
</dbReference>
<feature type="transmembrane region" description="Helical" evidence="1">
    <location>
        <begin position="112"/>
        <end position="131"/>
    </location>
</feature>
<sequence length="179" mass="19183">MSTQNKNVSGRFYFDSLVLVAWIVGVALVGLGLGFKELWPPFFCAVLFTVCQKDARQIPHIILGGVTGVWLAYAIVCAIGALNPWLGHLPATGVALLCGLYLILCAGKLLPLFINLNAFVFLAVALSVHLTEPPIKSSVLLVVGGTILMVGEVLLLKWLARRDTRAQAADVDSGDLGQR</sequence>
<feature type="transmembrane region" description="Helical" evidence="1">
    <location>
        <begin position="62"/>
        <end position="82"/>
    </location>
</feature>
<organism evidence="2 3">
    <name type="scientific">Pseudomonas fluorescens</name>
    <dbReference type="NCBI Taxonomy" id="294"/>
    <lineage>
        <taxon>Bacteria</taxon>
        <taxon>Pseudomonadati</taxon>
        <taxon>Pseudomonadota</taxon>
        <taxon>Gammaproteobacteria</taxon>
        <taxon>Pseudomonadales</taxon>
        <taxon>Pseudomonadaceae</taxon>
        <taxon>Pseudomonas</taxon>
    </lineage>
</organism>
<feature type="transmembrane region" description="Helical" evidence="1">
    <location>
        <begin position="12"/>
        <end position="32"/>
    </location>
</feature>
<accession>A0A5E6P3R1</accession>
<evidence type="ECO:0000256" key="1">
    <source>
        <dbReference type="SAM" id="Phobius"/>
    </source>
</evidence>
<feature type="transmembrane region" description="Helical" evidence="1">
    <location>
        <begin position="88"/>
        <end position="105"/>
    </location>
</feature>
<dbReference type="OrthoDB" id="7030935at2"/>
<evidence type="ECO:0000313" key="3">
    <source>
        <dbReference type="Proteomes" id="UP000326729"/>
    </source>
</evidence>
<gene>
    <name evidence="2" type="ORF">PS659_00038</name>
</gene>
<evidence type="ECO:0000313" key="2">
    <source>
        <dbReference type="EMBL" id="VVM36137.1"/>
    </source>
</evidence>
<protein>
    <recommendedName>
        <fullName evidence="4">DUF1097 domain-containing protein</fullName>
    </recommendedName>
</protein>
<dbReference type="EMBL" id="CABVGY010000001">
    <property type="protein sequence ID" value="VVM36137.1"/>
    <property type="molecule type" value="Genomic_DNA"/>
</dbReference>
<name>A0A5E6P3R1_PSEFL</name>
<dbReference type="AlphaFoldDB" id="A0A5E6P3R1"/>
<evidence type="ECO:0008006" key="4">
    <source>
        <dbReference type="Google" id="ProtNLM"/>
    </source>
</evidence>
<proteinExistence type="predicted"/>
<reference evidence="2 3" key="1">
    <citation type="submission" date="2019-09" db="EMBL/GenBank/DDBJ databases">
        <authorList>
            <person name="Chandra G."/>
            <person name="Truman W A."/>
        </authorList>
    </citation>
    <scope>NUCLEOTIDE SEQUENCE [LARGE SCALE GENOMIC DNA]</scope>
    <source>
        <strain evidence="2">PS659</strain>
    </source>
</reference>
<keyword evidence="1" id="KW-1133">Transmembrane helix</keyword>
<keyword evidence="1" id="KW-0472">Membrane</keyword>